<keyword evidence="3" id="KW-1185">Reference proteome</keyword>
<dbReference type="Proteomes" id="UP000037035">
    <property type="component" value="Unassembled WGS sequence"/>
</dbReference>
<name>A0A0L6VSJ1_9BASI</name>
<comment type="caution">
    <text evidence="2">The sequence shown here is derived from an EMBL/GenBank/DDBJ whole genome shotgun (WGS) entry which is preliminary data.</text>
</comment>
<dbReference type="AlphaFoldDB" id="A0A0L6VSJ1"/>
<evidence type="ECO:0000313" key="3">
    <source>
        <dbReference type="Proteomes" id="UP000037035"/>
    </source>
</evidence>
<protein>
    <submittedName>
        <fullName evidence="2">Uncharacterized protein</fullName>
    </submittedName>
</protein>
<proteinExistence type="predicted"/>
<accession>A0A0L6VSJ1</accession>
<reference evidence="2 3" key="1">
    <citation type="submission" date="2015-08" db="EMBL/GenBank/DDBJ databases">
        <title>Next Generation Sequencing and Analysis of the Genome of Puccinia sorghi L Schw, the Causal Agent of Maize Common Rust.</title>
        <authorList>
            <person name="Rochi L."/>
            <person name="Burguener G."/>
            <person name="Darino M."/>
            <person name="Turjanski A."/>
            <person name="Kreff E."/>
            <person name="Dieguez M.J."/>
            <person name="Sacco F."/>
        </authorList>
    </citation>
    <scope>NUCLEOTIDE SEQUENCE [LARGE SCALE GENOMIC DNA]</scope>
    <source>
        <strain evidence="2 3">RO10H11247</strain>
    </source>
</reference>
<sequence>MPQLPCLIPLFDPPRSLLEHYQRNVVEVGSRGQSLSTDGALDAKTAQLLDIQNCPMDCCAKLARYINGPHTPSDLQPAPRGPAAPQYQVPHVDRQRQRQKKKLSFFLAHIC</sequence>
<feature type="region of interest" description="Disordered" evidence="1">
    <location>
        <begin position="70"/>
        <end position="96"/>
    </location>
</feature>
<organism evidence="2 3">
    <name type="scientific">Puccinia sorghi</name>
    <dbReference type="NCBI Taxonomy" id="27349"/>
    <lineage>
        <taxon>Eukaryota</taxon>
        <taxon>Fungi</taxon>
        <taxon>Dikarya</taxon>
        <taxon>Basidiomycota</taxon>
        <taxon>Pucciniomycotina</taxon>
        <taxon>Pucciniomycetes</taxon>
        <taxon>Pucciniales</taxon>
        <taxon>Pucciniaceae</taxon>
        <taxon>Puccinia</taxon>
    </lineage>
</organism>
<gene>
    <name evidence="2" type="ORF">VP01_1117g9</name>
</gene>
<dbReference type="EMBL" id="LAVV01001310">
    <property type="protein sequence ID" value="KNZ63659.1"/>
    <property type="molecule type" value="Genomic_DNA"/>
</dbReference>
<dbReference type="STRING" id="27349.A0A0L6VSJ1"/>
<dbReference type="VEuPathDB" id="FungiDB:VP01_1117g9"/>
<evidence type="ECO:0000256" key="1">
    <source>
        <dbReference type="SAM" id="MobiDB-lite"/>
    </source>
</evidence>
<evidence type="ECO:0000313" key="2">
    <source>
        <dbReference type="EMBL" id="KNZ63659.1"/>
    </source>
</evidence>